<evidence type="ECO:0000313" key="2">
    <source>
        <dbReference type="EMBL" id="CAD7243944.1"/>
    </source>
</evidence>
<proteinExistence type="predicted"/>
<feature type="region of interest" description="Disordered" evidence="1">
    <location>
        <begin position="440"/>
        <end position="486"/>
    </location>
</feature>
<keyword evidence="3" id="KW-1185">Reference proteome</keyword>
<dbReference type="Proteomes" id="UP000677054">
    <property type="component" value="Unassembled WGS sequence"/>
</dbReference>
<name>A0A7R9A2R0_9CRUS</name>
<protein>
    <submittedName>
        <fullName evidence="2">Uncharacterized protein</fullName>
    </submittedName>
</protein>
<evidence type="ECO:0000313" key="3">
    <source>
        <dbReference type="Proteomes" id="UP000677054"/>
    </source>
</evidence>
<accession>A0A7R9A2R0</accession>
<dbReference type="EMBL" id="CAJPEV010000530">
    <property type="protein sequence ID" value="CAG0886181.1"/>
    <property type="molecule type" value="Genomic_DNA"/>
</dbReference>
<feature type="region of interest" description="Disordered" evidence="1">
    <location>
        <begin position="1"/>
        <end position="28"/>
    </location>
</feature>
<reference evidence="2" key="1">
    <citation type="submission" date="2020-11" db="EMBL/GenBank/DDBJ databases">
        <authorList>
            <person name="Tran Van P."/>
        </authorList>
    </citation>
    <scope>NUCLEOTIDE SEQUENCE</scope>
</reference>
<evidence type="ECO:0000256" key="1">
    <source>
        <dbReference type="SAM" id="MobiDB-lite"/>
    </source>
</evidence>
<organism evidence="2">
    <name type="scientific">Darwinula stevensoni</name>
    <dbReference type="NCBI Taxonomy" id="69355"/>
    <lineage>
        <taxon>Eukaryota</taxon>
        <taxon>Metazoa</taxon>
        <taxon>Ecdysozoa</taxon>
        <taxon>Arthropoda</taxon>
        <taxon>Crustacea</taxon>
        <taxon>Oligostraca</taxon>
        <taxon>Ostracoda</taxon>
        <taxon>Podocopa</taxon>
        <taxon>Podocopida</taxon>
        <taxon>Darwinulocopina</taxon>
        <taxon>Darwinuloidea</taxon>
        <taxon>Darwinulidae</taxon>
        <taxon>Darwinula</taxon>
    </lineage>
</organism>
<dbReference type="EMBL" id="LR900047">
    <property type="protein sequence ID" value="CAD7243944.1"/>
    <property type="molecule type" value="Genomic_DNA"/>
</dbReference>
<gene>
    <name evidence="2" type="ORF">DSTB1V02_LOCUS3851</name>
</gene>
<sequence length="559" mass="62912">MEHFQDPPVSKQETPPETTSHHHQNLANKEPFHILRKTLEFQCKVDTGEKRVAIPNAAYDGEDRSVPAPGRWKKRQVEGHDRRPGKHALQQGISIQRLFFRNAEFLEWQWMNGRTLSRAMLAREFYALIMSEESAVAWLQAQGVLQDPAVPPRCTRPGCDGDTQFITRQKRKPDGTIATYPAFKCKRRGCRSTQSVRRPNEFFTYFDSRGRAHSNLSICAILELVFLWCNDVSQIDAKRLSGHSHQAVVDWFNLCRDVPLRLWERRAGGVGAIVQMDETLLRGRRKAHWGRLLQGDVEAAGNGASETDNDGEVESNAVPAGARNYGRRREGPWRFINKNSCFSTNIPDNGDELHILHMDCLSGRSQEEILLSCEDVHRYLVRSPPPVLARGPQAQSFVFPQVSPLKEHCLRVERCLSAGPCMSDSCTSVAFAEIGEKHRSLPGTPRRFSNTEEVSEWDPLREELSSGPSESSPSVLEGPSGPAGENRVVVAGTDKRPSLSKVLMDTATVERIRLLQLRVNQVQLVSEPGDLDSVRTVYPVQILRILAQFLFEGGDFHPQ</sequence>
<dbReference type="OrthoDB" id="6611384at2759"/>
<feature type="compositionally biased region" description="Low complexity" evidence="1">
    <location>
        <begin position="465"/>
        <end position="482"/>
    </location>
</feature>
<dbReference type="AlphaFoldDB" id="A0A7R9A2R0"/>